<feature type="chain" id="PRO_5040665276" evidence="2">
    <location>
        <begin position="27"/>
        <end position="63"/>
    </location>
</feature>
<organism evidence="4 5">
    <name type="scientific">Brassica napus</name>
    <name type="common">Rape</name>
    <dbReference type="NCBI Taxonomy" id="3708"/>
    <lineage>
        <taxon>Eukaryota</taxon>
        <taxon>Viridiplantae</taxon>
        <taxon>Streptophyta</taxon>
        <taxon>Embryophyta</taxon>
        <taxon>Tracheophyta</taxon>
        <taxon>Spermatophyta</taxon>
        <taxon>Magnoliopsida</taxon>
        <taxon>eudicotyledons</taxon>
        <taxon>Gunneridae</taxon>
        <taxon>Pentapetalae</taxon>
        <taxon>rosids</taxon>
        <taxon>malvids</taxon>
        <taxon>Brassicales</taxon>
        <taxon>Brassicaceae</taxon>
        <taxon>Brassiceae</taxon>
        <taxon>Brassica</taxon>
    </lineage>
</organism>
<evidence type="ECO:0000256" key="2">
    <source>
        <dbReference type="SAM" id="SignalP"/>
    </source>
</evidence>
<evidence type="ECO:0000313" key="3">
    <source>
        <dbReference type="EMBL" id="CAF2097173.1"/>
    </source>
</evidence>
<dbReference type="Proteomes" id="UP001295469">
    <property type="component" value="Chromosome A05"/>
</dbReference>
<accession>A0A078F556</accession>
<name>A0A078F556_BRANA</name>
<feature type="region of interest" description="Disordered" evidence="1">
    <location>
        <begin position="42"/>
        <end position="63"/>
    </location>
</feature>
<sequence length="63" mass="6704">MNRQVLSIVALILLLLLSAFNSTTMARTLPNERISASIKVGVSGSVSRQARKKGPGAPGKQNR</sequence>
<dbReference type="EMBL" id="LK031984">
    <property type="protein sequence ID" value="CDY08247.1"/>
    <property type="molecule type" value="Genomic_DNA"/>
</dbReference>
<keyword evidence="2" id="KW-0732">Signal</keyword>
<evidence type="ECO:0000313" key="5">
    <source>
        <dbReference type="Proteomes" id="UP000028999"/>
    </source>
</evidence>
<dbReference type="AlphaFoldDB" id="A0A078F556"/>
<feature type="signal peptide" evidence="2">
    <location>
        <begin position="1"/>
        <end position="26"/>
    </location>
</feature>
<dbReference type="EMBL" id="HG994359">
    <property type="protein sequence ID" value="CAF2097173.1"/>
    <property type="molecule type" value="Genomic_DNA"/>
</dbReference>
<evidence type="ECO:0000313" key="4">
    <source>
        <dbReference type="EMBL" id="CDY08247.1"/>
    </source>
</evidence>
<dbReference type="PaxDb" id="3708-A0A078F556"/>
<keyword evidence="5" id="KW-1185">Reference proteome</keyword>
<proteinExistence type="predicted"/>
<reference evidence="4" key="2">
    <citation type="submission" date="2014-06" db="EMBL/GenBank/DDBJ databases">
        <authorList>
            <person name="Genoscope - CEA"/>
        </authorList>
    </citation>
    <scope>NUCLEOTIDE SEQUENCE</scope>
</reference>
<dbReference type="Gramene" id="CDY08247">
    <property type="protein sequence ID" value="CDY08247"/>
    <property type="gene ID" value="GSBRNA2T00125573001"/>
</dbReference>
<protein>
    <submittedName>
        <fullName evidence="3">(rape) hypothetical protein</fullName>
    </submittedName>
    <submittedName>
        <fullName evidence="4">BnaA05g13720D protein</fullName>
    </submittedName>
</protein>
<reference evidence="3" key="3">
    <citation type="submission" date="2021-01" db="EMBL/GenBank/DDBJ databases">
        <authorList>
            <consortium name="Genoscope - CEA"/>
            <person name="William W."/>
        </authorList>
    </citation>
    <scope>NUCLEOTIDE SEQUENCE</scope>
</reference>
<dbReference type="Proteomes" id="UP000028999">
    <property type="component" value="Unassembled WGS sequence"/>
</dbReference>
<evidence type="ECO:0000256" key="1">
    <source>
        <dbReference type="SAM" id="MobiDB-lite"/>
    </source>
</evidence>
<reference evidence="4 5" key="1">
    <citation type="journal article" date="2014" name="Science">
        <title>Plant genetics. Early allopolyploid evolution in the post-Neolithic Brassica napus oilseed genome.</title>
        <authorList>
            <person name="Chalhoub B."/>
            <person name="Denoeud F."/>
            <person name="Liu S."/>
            <person name="Parkin I.A."/>
            <person name="Tang H."/>
            <person name="Wang X."/>
            <person name="Chiquet J."/>
            <person name="Belcram H."/>
            <person name="Tong C."/>
            <person name="Samans B."/>
            <person name="Correa M."/>
            <person name="Da Silva C."/>
            <person name="Just J."/>
            <person name="Falentin C."/>
            <person name="Koh C.S."/>
            <person name="Le Clainche I."/>
            <person name="Bernard M."/>
            <person name="Bento P."/>
            <person name="Noel B."/>
            <person name="Labadie K."/>
            <person name="Alberti A."/>
            <person name="Charles M."/>
            <person name="Arnaud D."/>
            <person name="Guo H."/>
            <person name="Daviaud C."/>
            <person name="Alamery S."/>
            <person name="Jabbari K."/>
            <person name="Zhao M."/>
            <person name="Edger P.P."/>
            <person name="Chelaifa H."/>
            <person name="Tack D."/>
            <person name="Lassalle G."/>
            <person name="Mestiri I."/>
            <person name="Schnel N."/>
            <person name="Le Paslier M.C."/>
            <person name="Fan G."/>
            <person name="Renault V."/>
            <person name="Bayer P.E."/>
            <person name="Golicz A.A."/>
            <person name="Manoli S."/>
            <person name="Lee T.H."/>
            <person name="Thi V.H."/>
            <person name="Chalabi S."/>
            <person name="Hu Q."/>
            <person name="Fan C."/>
            <person name="Tollenaere R."/>
            <person name="Lu Y."/>
            <person name="Battail C."/>
            <person name="Shen J."/>
            <person name="Sidebottom C.H."/>
            <person name="Wang X."/>
            <person name="Canaguier A."/>
            <person name="Chauveau A."/>
            <person name="Berard A."/>
            <person name="Deniot G."/>
            <person name="Guan M."/>
            <person name="Liu Z."/>
            <person name="Sun F."/>
            <person name="Lim Y.P."/>
            <person name="Lyons E."/>
            <person name="Town C.D."/>
            <person name="Bancroft I."/>
            <person name="Wang X."/>
            <person name="Meng J."/>
            <person name="Ma J."/>
            <person name="Pires J.C."/>
            <person name="King G.J."/>
            <person name="Brunel D."/>
            <person name="Delourme R."/>
            <person name="Renard M."/>
            <person name="Aury J.M."/>
            <person name="Adams K.L."/>
            <person name="Batley J."/>
            <person name="Snowdon R.J."/>
            <person name="Tost J."/>
            <person name="Edwards D."/>
            <person name="Zhou Y."/>
            <person name="Hua W."/>
            <person name="Sharpe A.G."/>
            <person name="Paterson A.H."/>
            <person name="Guan C."/>
            <person name="Wincker P."/>
        </authorList>
    </citation>
    <scope>NUCLEOTIDE SEQUENCE [LARGE SCALE GENOMIC DNA]</scope>
    <source>
        <strain evidence="5">cv. Darmor-bzh</strain>
    </source>
</reference>
<gene>
    <name evidence="4" type="primary">BnaA05g13720D</name>
    <name evidence="3" type="ORF">DARMORV10_A05P17430.1</name>
    <name evidence="4" type="ORF">GSBRNA2T00125573001</name>
</gene>